<feature type="transmembrane region" description="Helical" evidence="10">
    <location>
        <begin position="77"/>
        <end position="97"/>
    </location>
</feature>
<feature type="transmembrane region" description="Helical" evidence="10">
    <location>
        <begin position="358"/>
        <end position="377"/>
    </location>
</feature>
<dbReference type="GO" id="GO:0016020">
    <property type="term" value="C:membrane"/>
    <property type="evidence" value="ECO:0007669"/>
    <property type="project" value="UniProtKB-SubCell"/>
</dbReference>
<protein>
    <recommendedName>
        <fullName evidence="10">Chloride channel protein</fullName>
    </recommendedName>
</protein>
<dbReference type="EMBL" id="HBIB01048282">
    <property type="protein sequence ID" value="CAE0269413.1"/>
    <property type="molecule type" value="Transcribed_RNA"/>
</dbReference>
<dbReference type="InterPro" id="IPR046342">
    <property type="entry name" value="CBS_dom_sf"/>
</dbReference>
<evidence type="ECO:0000256" key="3">
    <source>
        <dbReference type="ARBA" id="ARBA00022692"/>
    </source>
</evidence>
<evidence type="ECO:0000256" key="6">
    <source>
        <dbReference type="ARBA" id="ARBA00023065"/>
    </source>
</evidence>
<evidence type="ECO:0000256" key="7">
    <source>
        <dbReference type="ARBA" id="ARBA00023136"/>
    </source>
</evidence>
<feature type="coiled-coil region" evidence="11">
    <location>
        <begin position="618"/>
        <end position="649"/>
    </location>
</feature>
<evidence type="ECO:0000259" key="13">
    <source>
        <dbReference type="PROSITE" id="PS51371"/>
    </source>
</evidence>
<feature type="transmembrane region" description="Helical" evidence="10">
    <location>
        <begin position="455"/>
        <end position="474"/>
    </location>
</feature>
<feature type="transmembrane region" description="Helical" evidence="10">
    <location>
        <begin position="523"/>
        <end position="542"/>
    </location>
</feature>
<comment type="caution">
    <text evidence="10">Lacks conserved residue(s) required for the propagation of feature annotation.</text>
</comment>
<proteinExistence type="inferred from homology"/>
<gene>
    <name evidence="14" type="ORF">PBIL07802_LOCUS31766</name>
</gene>
<evidence type="ECO:0000313" key="14">
    <source>
        <dbReference type="EMBL" id="CAE0269413.1"/>
    </source>
</evidence>
<feature type="transmembrane region" description="Helical" evidence="10">
    <location>
        <begin position="227"/>
        <end position="260"/>
    </location>
</feature>
<keyword evidence="2 10" id="KW-0813">Transport</keyword>
<keyword evidence="8 10" id="KW-0868">Chloride</keyword>
<evidence type="ECO:0000256" key="5">
    <source>
        <dbReference type="ARBA" id="ARBA00022989"/>
    </source>
</evidence>
<dbReference type="InterPro" id="IPR050970">
    <property type="entry name" value="Cl_channel_volt-gated"/>
</dbReference>
<feature type="transmembrane region" description="Helical" evidence="10">
    <location>
        <begin position="304"/>
        <end position="327"/>
    </location>
</feature>
<dbReference type="AlphaFoldDB" id="A0A7S3LX11"/>
<dbReference type="InterPro" id="IPR001807">
    <property type="entry name" value="ClC"/>
</dbReference>
<evidence type="ECO:0000256" key="11">
    <source>
        <dbReference type="SAM" id="Coils"/>
    </source>
</evidence>
<evidence type="ECO:0000256" key="4">
    <source>
        <dbReference type="ARBA" id="ARBA00022737"/>
    </source>
</evidence>
<dbReference type="SUPFAM" id="SSF54631">
    <property type="entry name" value="CBS-domain pair"/>
    <property type="match status" value="1"/>
</dbReference>
<dbReference type="Pfam" id="PF00654">
    <property type="entry name" value="Voltage_CLC"/>
    <property type="match status" value="1"/>
</dbReference>
<organism evidence="14">
    <name type="scientific">Palpitomonas bilix</name>
    <dbReference type="NCBI Taxonomy" id="652834"/>
    <lineage>
        <taxon>Eukaryota</taxon>
        <taxon>Eukaryota incertae sedis</taxon>
    </lineage>
</organism>
<feature type="transmembrane region" description="Helical" evidence="10">
    <location>
        <begin position="123"/>
        <end position="145"/>
    </location>
</feature>
<evidence type="ECO:0000256" key="9">
    <source>
        <dbReference type="PROSITE-ProRule" id="PRU00703"/>
    </source>
</evidence>
<dbReference type="SUPFAM" id="SSF81340">
    <property type="entry name" value="Clc chloride channel"/>
    <property type="match status" value="1"/>
</dbReference>
<dbReference type="PANTHER" id="PTHR45720:SF10">
    <property type="entry name" value="CHLORIDE CHANNEL PROTEIN 2"/>
    <property type="match status" value="1"/>
</dbReference>
<keyword evidence="7 10" id="KW-0472">Membrane</keyword>
<comment type="subcellular location">
    <subcellularLocation>
        <location evidence="1 10">Membrane</location>
        <topology evidence="1 10">Multi-pass membrane protein</topology>
    </subcellularLocation>
</comment>
<accession>A0A7S3LX11</accession>
<feature type="transmembrane region" description="Helical" evidence="10">
    <location>
        <begin position="430"/>
        <end position="449"/>
    </location>
</feature>
<evidence type="ECO:0000256" key="1">
    <source>
        <dbReference type="ARBA" id="ARBA00004141"/>
    </source>
</evidence>
<dbReference type="PANTHER" id="PTHR45720">
    <property type="entry name" value="CHLORIDE CHANNEL PROTEIN 2"/>
    <property type="match status" value="1"/>
</dbReference>
<reference evidence="14" key="1">
    <citation type="submission" date="2021-01" db="EMBL/GenBank/DDBJ databases">
        <authorList>
            <person name="Corre E."/>
            <person name="Pelletier E."/>
            <person name="Niang G."/>
            <person name="Scheremetjew M."/>
            <person name="Finn R."/>
            <person name="Kale V."/>
            <person name="Holt S."/>
            <person name="Cochrane G."/>
            <person name="Meng A."/>
            <person name="Brown T."/>
            <person name="Cohen L."/>
        </authorList>
    </citation>
    <scope>NUCLEOTIDE SEQUENCE</scope>
    <source>
        <strain evidence="14">NIES-2562</strain>
    </source>
</reference>
<feature type="region of interest" description="Disordered" evidence="12">
    <location>
        <begin position="1"/>
        <end position="40"/>
    </location>
</feature>
<comment type="similarity">
    <text evidence="10">Belongs to the chloride channel (TC 2.A.49) family.</text>
</comment>
<keyword evidence="4" id="KW-0677">Repeat</keyword>
<feature type="compositionally biased region" description="Basic and acidic residues" evidence="12">
    <location>
        <begin position="28"/>
        <end position="37"/>
    </location>
</feature>
<dbReference type="Gene3D" id="3.10.580.10">
    <property type="entry name" value="CBS-domain"/>
    <property type="match status" value="1"/>
</dbReference>
<dbReference type="Gene3D" id="1.10.3080.10">
    <property type="entry name" value="Clc chloride channel"/>
    <property type="match status" value="1"/>
</dbReference>
<keyword evidence="5 10" id="KW-1133">Transmembrane helix</keyword>
<evidence type="ECO:0000256" key="8">
    <source>
        <dbReference type="ARBA" id="ARBA00023214"/>
    </source>
</evidence>
<dbReference type="GO" id="GO:0005247">
    <property type="term" value="F:voltage-gated chloride channel activity"/>
    <property type="evidence" value="ECO:0007669"/>
    <property type="project" value="TreeGrafter"/>
</dbReference>
<dbReference type="PRINTS" id="PR00762">
    <property type="entry name" value="CLCHANNEL"/>
</dbReference>
<evidence type="ECO:0000256" key="2">
    <source>
        <dbReference type="ARBA" id="ARBA00022448"/>
    </source>
</evidence>
<dbReference type="InterPro" id="IPR014743">
    <property type="entry name" value="Cl-channel_core"/>
</dbReference>
<feature type="domain" description="CBS" evidence="13">
    <location>
        <begin position="571"/>
        <end position="633"/>
    </location>
</feature>
<keyword evidence="11" id="KW-0175">Coiled coil</keyword>
<evidence type="ECO:0000256" key="10">
    <source>
        <dbReference type="RuleBase" id="RU361221"/>
    </source>
</evidence>
<keyword evidence="6 10" id="KW-0406">Ion transport</keyword>
<evidence type="ECO:0000256" key="12">
    <source>
        <dbReference type="SAM" id="MobiDB-lite"/>
    </source>
</evidence>
<dbReference type="PROSITE" id="PS51371">
    <property type="entry name" value="CBS"/>
    <property type="match status" value="1"/>
</dbReference>
<name>A0A7S3LX11_9EUKA</name>
<dbReference type="InterPro" id="IPR000644">
    <property type="entry name" value="CBS_dom"/>
</dbReference>
<feature type="transmembrane region" description="Helical" evidence="10">
    <location>
        <begin position="486"/>
        <end position="511"/>
    </location>
</feature>
<sequence length="718" mass="78236">MASMGEEPGSEGKRRVMFSSDTKPGKKVIQDSPHEHLPTPQRLRMIGKSMKELRAHYEQEERESWLGRFKSVLKEKLATIAFLAILGIIAAMLKLGIDVVTDYTLALRVYFISLAGNDFFGAYMLWVLFGIFCVLSSIAITQLVAPTAAGSGIPEMKSILSGVVLEDYLSLKTFVSKVLGLILALGGGLNIGKEGPYVHISSIVANNMCKIPVFRYFMEHESARLQLLGAACAVGISSNFGAPIGGVLFSIEVTATYYLVSNYKKGFFSAIWAALIYKLMTSFTKEGHYVMAVLEVDTSGRRKFSAVQLLFFVILGIACGLLGAAFVKVNALVVKLRRKFNVCGCVSGNSRRTWLSRVGLGIIVATITGLLTFPGALGTEFASRDRYDQADLFAEDTMGDSQNDVFKNSEVLGNLSSNWHRFSVAGSVQASLVILIFVKFFLTVISITLPLPSGVYTPVFTIGAALGRLLGELLESSNLSGGLPPGAFAVVGAASMASGVTQTISAAVITFELTNSADLHLPVLLATLIANAISTAIGPSIYDSMVQLRKLPVLGGFKHRKSLLKPAGDIVNRNVRFLSKETTYQELDRTLTYVSKAYTRIPLVNSPENMRLIGSVRRSALMQSIEARREEAEHLKEEAQKTLARVDDHANYFNGPVNFDDDERGVPYSNFLLHLAETLPLSKLHFIFSVLSLERAFITSGGRLVGEISKTDLTERDL</sequence>
<keyword evidence="9" id="KW-0129">CBS domain</keyword>
<keyword evidence="3 10" id="KW-0812">Transmembrane</keyword>